<keyword evidence="3" id="KW-1185">Reference proteome</keyword>
<dbReference type="InterPro" id="IPR013321">
    <property type="entry name" value="Arc_rbn_hlx_hlx"/>
</dbReference>
<dbReference type="Pfam" id="PF22513">
    <property type="entry name" value="FitA-like_RHH"/>
    <property type="match status" value="1"/>
</dbReference>
<proteinExistence type="predicted"/>
<dbReference type="EMBL" id="BAAAQY010000001">
    <property type="protein sequence ID" value="GAA2221817.1"/>
    <property type="molecule type" value="Genomic_DNA"/>
</dbReference>
<gene>
    <name evidence="2" type="primary">vapB2</name>
    <name evidence="2" type="ORF">GCM10009851_00400</name>
</gene>
<protein>
    <submittedName>
        <fullName evidence="2">Type II toxin-antitoxin system antitoxin VapB2</fullName>
    </submittedName>
</protein>
<name>A0ABN3D726_9MICO</name>
<feature type="domain" description="Antitoxin FitA-like ribbon-helix-helix" evidence="1">
    <location>
        <begin position="2"/>
        <end position="36"/>
    </location>
</feature>
<dbReference type="InterPro" id="IPR053853">
    <property type="entry name" value="FitA-like_RHH"/>
</dbReference>
<comment type="caution">
    <text evidence="2">The sequence shown here is derived from an EMBL/GenBank/DDBJ whole genome shotgun (WGS) entry which is preliminary data.</text>
</comment>
<dbReference type="Gene3D" id="1.10.1220.10">
    <property type="entry name" value="Met repressor-like"/>
    <property type="match status" value="1"/>
</dbReference>
<dbReference type="Proteomes" id="UP001500929">
    <property type="component" value="Unassembled WGS sequence"/>
</dbReference>
<dbReference type="InterPro" id="IPR010985">
    <property type="entry name" value="Ribbon_hlx_hlx"/>
</dbReference>
<evidence type="ECO:0000259" key="1">
    <source>
        <dbReference type="Pfam" id="PF22513"/>
    </source>
</evidence>
<accession>A0ABN3D726</accession>
<dbReference type="RefSeq" id="WP_259478005.1">
    <property type="nucleotide sequence ID" value="NZ_BAAAQY010000001.1"/>
</dbReference>
<reference evidence="2 3" key="1">
    <citation type="journal article" date="2019" name="Int. J. Syst. Evol. Microbiol.">
        <title>The Global Catalogue of Microorganisms (GCM) 10K type strain sequencing project: providing services to taxonomists for standard genome sequencing and annotation.</title>
        <authorList>
            <consortium name="The Broad Institute Genomics Platform"/>
            <consortium name="The Broad Institute Genome Sequencing Center for Infectious Disease"/>
            <person name="Wu L."/>
            <person name="Ma J."/>
        </authorList>
    </citation>
    <scope>NUCLEOTIDE SEQUENCE [LARGE SCALE GENOMIC DNA]</scope>
    <source>
        <strain evidence="2 3">JCM 16117</strain>
    </source>
</reference>
<evidence type="ECO:0000313" key="3">
    <source>
        <dbReference type="Proteomes" id="UP001500929"/>
    </source>
</evidence>
<dbReference type="SUPFAM" id="SSF47598">
    <property type="entry name" value="Ribbon-helix-helix"/>
    <property type="match status" value="1"/>
</dbReference>
<organism evidence="2 3">
    <name type="scientific">Herbiconiux moechotypicola</name>
    <dbReference type="NCBI Taxonomy" id="637393"/>
    <lineage>
        <taxon>Bacteria</taxon>
        <taxon>Bacillati</taxon>
        <taxon>Actinomycetota</taxon>
        <taxon>Actinomycetes</taxon>
        <taxon>Micrococcales</taxon>
        <taxon>Microbacteriaceae</taxon>
        <taxon>Herbiconiux</taxon>
    </lineage>
</organism>
<sequence length="73" mass="8208">MATLLIRDVPDDVVARIDTQAAREGLSRAEYLRRQLVSDARRHGSTVTAADLGRSDALLDDLLDERLMDDAWR</sequence>
<evidence type="ECO:0000313" key="2">
    <source>
        <dbReference type="EMBL" id="GAA2221817.1"/>
    </source>
</evidence>